<feature type="transmembrane region" description="Helical" evidence="1">
    <location>
        <begin position="49"/>
        <end position="68"/>
    </location>
</feature>
<comment type="caution">
    <text evidence="2">The sequence shown here is derived from an EMBL/GenBank/DDBJ whole genome shotgun (WGS) entry which is preliminary data.</text>
</comment>
<keyword evidence="1" id="KW-1133">Transmembrane helix</keyword>
<gene>
    <name evidence="2" type="ORF">D9757_007091</name>
</gene>
<organism evidence="2 3">
    <name type="scientific">Collybiopsis confluens</name>
    <dbReference type="NCBI Taxonomy" id="2823264"/>
    <lineage>
        <taxon>Eukaryota</taxon>
        <taxon>Fungi</taxon>
        <taxon>Dikarya</taxon>
        <taxon>Basidiomycota</taxon>
        <taxon>Agaricomycotina</taxon>
        <taxon>Agaricomycetes</taxon>
        <taxon>Agaricomycetidae</taxon>
        <taxon>Agaricales</taxon>
        <taxon>Marasmiineae</taxon>
        <taxon>Omphalotaceae</taxon>
        <taxon>Collybiopsis</taxon>
    </lineage>
</organism>
<dbReference type="Proteomes" id="UP000518752">
    <property type="component" value="Unassembled WGS sequence"/>
</dbReference>
<keyword evidence="1" id="KW-0812">Transmembrane</keyword>
<proteinExistence type="predicted"/>
<evidence type="ECO:0000313" key="3">
    <source>
        <dbReference type="Proteomes" id="UP000518752"/>
    </source>
</evidence>
<protein>
    <submittedName>
        <fullName evidence="2">Uncharacterized protein</fullName>
    </submittedName>
</protein>
<keyword evidence="3" id="KW-1185">Reference proteome</keyword>
<name>A0A8H5HCJ1_9AGAR</name>
<dbReference type="EMBL" id="JAACJN010000062">
    <property type="protein sequence ID" value="KAF5380725.1"/>
    <property type="molecule type" value="Genomic_DNA"/>
</dbReference>
<accession>A0A8H5HCJ1</accession>
<sequence>MGSSGNLVPEGEDVISLAHDFDGCSLSAHKSSRFRPTTSALLSTIQTDGILYFIAILSTNVIWLILCLDARPALKFLNAQPSMIITSIMINRLMLSLRKVSDRTSLRRVTEHWSDWEWATLEQWNF</sequence>
<dbReference type="AlphaFoldDB" id="A0A8H5HCJ1"/>
<dbReference type="OrthoDB" id="3193253at2759"/>
<evidence type="ECO:0000256" key="1">
    <source>
        <dbReference type="SAM" id="Phobius"/>
    </source>
</evidence>
<reference evidence="2 3" key="1">
    <citation type="journal article" date="2020" name="ISME J.">
        <title>Uncovering the hidden diversity of litter-decomposition mechanisms in mushroom-forming fungi.</title>
        <authorList>
            <person name="Floudas D."/>
            <person name="Bentzer J."/>
            <person name="Ahren D."/>
            <person name="Johansson T."/>
            <person name="Persson P."/>
            <person name="Tunlid A."/>
        </authorList>
    </citation>
    <scope>NUCLEOTIDE SEQUENCE [LARGE SCALE GENOMIC DNA]</scope>
    <source>
        <strain evidence="2 3">CBS 406.79</strain>
    </source>
</reference>
<keyword evidence="1" id="KW-0472">Membrane</keyword>
<evidence type="ECO:0000313" key="2">
    <source>
        <dbReference type="EMBL" id="KAF5380725.1"/>
    </source>
</evidence>